<dbReference type="EMBL" id="ML213725">
    <property type="protein sequence ID" value="TFK31623.1"/>
    <property type="molecule type" value="Genomic_DNA"/>
</dbReference>
<dbReference type="Gene3D" id="1.10.510.10">
    <property type="entry name" value="Transferase(Phosphotransferase) domain 1"/>
    <property type="match status" value="1"/>
</dbReference>
<name>A0A5C3LHF2_9AGAR</name>
<keyword evidence="2" id="KW-1185">Reference proteome</keyword>
<dbReference type="Gene3D" id="3.30.200.20">
    <property type="entry name" value="Phosphorylase Kinase, domain 1"/>
    <property type="match status" value="1"/>
</dbReference>
<dbReference type="STRING" id="68775.A0A5C3LHF2"/>
<evidence type="ECO:0000313" key="2">
    <source>
        <dbReference type="Proteomes" id="UP000308652"/>
    </source>
</evidence>
<evidence type="ECO:0000313" key="1">
    <source>
        <dbReference type="EMBL" id="TFK31623.1"/>
    </source>
</evidence>
<dbReference type="InterPro" id="IPR011009">
    <property type="entry name" value="Kinase-like_dom_sf"/>
</dbReference>
<dbReference type="Proteomes" id="UP000308652">
    <property type="component" value="Unassembled WGS sequence"/>
</dbReference>
<proteinExistence type="predicted"/>
<organism evidence="1 2">
    <name type="scientific">Crucibulum laeve</name>
    <dbReference type="NCBI Taxonomy" id="68775"/>
    <lineage>
        <taxon>Eukaryota</taxon>
        <taxon>Fungi</taxon>
        <taxon>Dikarya</taxon>
        <taxon>Basidiomycota</taxon>
        <taxon>Agaricomycotina</taxon>
        <taxon>Agaricomycetes</taxon>
        <taxon>Agaricomycetidae</taxon>
        <taxon>Agaricales</taxon>
        <taxon>Agaricineae</taxon>
        <taxon>Nidulariaceae</taxon>
        <taxon>Crucibulum</taxon>
    </lineage>
</organism>
<dbReference type="AlphaFoldDB" id="A0A5C3LHF2"/>
<accession>A0A5C3LHF2</accession>
<dbReference type="OrthoDB" id="5979581at2759"/>
<sequence length="121" mass="14275">KHFVSLKVLSADASATSENDTIRHLKTRQKQNLRNLGVEYIVKVFNNFRIEDPNGTHACAMTELLRQSQEVQMDIEELYPDDRIPFGIRKKMIVQITRWISYFHNVESYMEVRSFFKTQPP</sequence>
<protein>
    <submittedName>
        <fullName evidence="1">Uncharacterized protein</fullName>
    </submittedName>
</protein>
<gene>
    <name evidence="1" type="ORF">BDQ12DRAFT_618555</name>
</gene>
<reference evidence="1 2" key="1">
    <citation type="journal article" date="2019" name="Nat. Ecol. Evol.">
        <title>Megaphylogeny resolves global patterns of mushroom evolution.</title>
        <authorList>
            <person name="Varga T."/>
            <person name="Krizsan K."/>
            <person name="Foldi C."/>
            <person name="Dima B."/>
            <person name="Sanchez-Garcia M."/>
            <person name="Sanchez-Ramirez S."/>
            <person name="Szollosi G.J."/>
            <person name="Szarkandi J.G."/>
            <person name="Papp V."/>
            <person name="Albert L."/>
            <person name="Andreopoulos W."/>
            <person name="Angelini C."/>
            <person name="Antonin V."/>
            <person name="Barry K.W."/>
            <person name="Bougher N.L."/>
            <person name="Buchanan P."/>
            <person name="Buyck B."/>
            <person name="Bense V."/>
            <person name="Catcheside P."/>
            <person name="Chovatia M."/>
            <person name="Cooper J."/>
            <person name="Damon W."/>
            <person name="Desjardin D."/>
            <person name="Finy P."/>
            <person name="Geml J."/>
            <person name="Haridas S."/>
            <person name="Hughes K."/>
            <person name="Justo A."/>
            <person name="Karasinski D."/>
            <person name="Kautmanova I."/>
            <person name="Kiss B."/>
            <person name="Kocsube S."/>
            <person name="Kotiranta H."/>
            <person name="LaButti K.M."/>
            <person name="Lechner B.E."/>
            <person name="Liimatainen K."/>
            <person name="Lipzen A."/>
            <person name="Lukacs Z."/>
            <person name="Mihaltcheva S."/>
            <person name="Morgado L.N."/>
            <person name="Niskanen T."/>
            <person name="Noordeloos M.E."/>
            <person name="Ohm R.A."/>
            <person name="Ortiz-Santana B."/>
            <person name="Ovrebo C."/>
            <person name="Racz N."/>
            <person name="Riley R."/>
            <person name="Savchenko A."/>
            <person name="Shiryaev A."/>
            <person name="Soop K."/>
            <person name="Spirin V."/>
            <person name="Szebenyi C."/>
            <person name="Tomsovsky M."/>
            <person name="Tulloss R.E."/>
            <person name="Uehling J."/>
            <person name="Grigoriev I.V."/>
            <person name="Vagvolgyi C."/>
            <person name="Papp T."/>
            <person name="Martin F.M."/>
            <person name="Miettinen O."/>
            <person name="Hibbett D.S."/>
            <person name="Nagy L.G."/>
        </authorList>
    </citation>
    <scope>NUCLEOTIDE SEQUENCE [LARGE SCALE GENOMIC DNA]</scope>
    <source>
        <strain evidence="1 2">CBS 166.37</strain>
    </source>
</reference>
<dbReference type="SUPFAM" id="SSF56112">
    <property type="entry name" value="Protein kinase-like (PK-like)"/>
    <property type="match status" value="1"/>
</dbReference>
<feature type="non-terminal residue" evidence="1">
    <location>
        <position position="1"/>
    </location>
</feature>